<feature type="domain" description="DUF4440" evidence="2">
    <location>
        <begin position="54"/>
        <end position="152"/>
    </location>
</feature>
<dbReference type="Gene3D" id="3.10.450.50">
    <property type="match status" value="1"/>
</dbReference>
<sequence length="158" mass="17291">MKLLNAINRGTLLVAALLFLGCNQPEAPTTAATTEAEQTADFTQVIPTLHGITKHWNSGNLDEFLTVYDSAATFMLPTGPVGVKEMKGYYQEAFTTDGTPTSTLSFDSLEVKPLGKEHALVLGRYTLTNQDSTKQSGRYTLVMENTDGSWHILHDHSN</sequence>
<comment type="caution">
    <text evidence="3">The sequence shown here is derived from an EMBL/GenBank/DDBJ whole genome shotgun (WGS) entry which is preliminary data.</text>
</comment>
<dbReference type="EMBL" id="JBHTLD010000001">
    <property type="protein sequence ID" value="MFD1184621.1"/>
    <property type="molecule type" value="Genomic_DNA"/>
</dbReference>
<dbReference type="InterPro" id="IPR032710">
    <property type="entry name" value="NTF2-like_dom_sf"/>
</dbReference>
<proteinExistence type="predicted"/>
<gene>
    <name evidence="3" type="ORF">ACFQ2O_00285</name>
</gene>
<dbReference type="PROSITE" id="PS51257">
    <property type="entry name" value="PROKAR_LIPOPROTEIN"/>
    <property type="match status" value="1"/>
</dbReference>
<accession>A0ABW3SKA6</accession>
<dbReference type="Proteomes" id="UP001597094">
    <property type="component" value="Unassembled WGS sequence"/>
</dbReference>
<keyword evidence="1" id="KW-0732">Signal</keyword>
<name>A0ABW3SKA6_9BACT</name>
<evidence type="ECO:0000313" key="3">
    <source>
        <dbReference type="EMBL" id="MFD1184621.1"/>
    </source>
</evidence>
<dbReference type="InterPro" id="IPR027843">
    <property type="entry name" value="DUF4440"/>
</dbReference>
<keyword evidence="4" id="KW-1185">Reference proteome</keyword>
<organism evidence="3 4">
    <name type="scientific">Pontibacter rugosus</name>
    <dbReference type="NCBI Taxonomy" id="1745966"/>
    <lineage>
        <taxon>Bacteria</taxon>
        <taxon>Pseudomonadati</taxon>
        <taxon>Bacteroidota</taxon>
        <taxon>Cytophagia</taxon>
        <taxon>Cytophagales</taxon>
        <taxon>Hymenobacteraceae</taxon>
        <taxon>Pontibacter</taxon>
    </lineage>
</organism>
<evidence type="ECO:0000313" key="4">
    <source>
        <dbReference type="Proteomes" id="UP001597094"/>
    </source>
</evidence>
<reference evidence="4" key="1">
    <citation type="journal article" date="2019" name="Int. J. Syst. Evol. Microbiol.">
        <title>The Global Catalogue of Microorganisms (GCM) 10K type strain sequencing project: providing services to taxonomists for standard genome sequencing and annotation.</title>
        <authorList>
            <consortium name="The Broad Institute Genomics Platform"/>
            <consortium name="The Broad Institute Genome Sequencing Center for Infectious Disease"/>
            <person name="Wu L."/>
            <person name="Ma J."/>
        </authorList>
    </citation>
    <scope>NUCLEOTIDE SEQUENCE [LARGE SCALE GENOMIC DNA]</scope>
    <source>
        <strain evidence="4">JCM 31319</strain>
    </source>
</reference>
<dbReference type="SUPFAM" id="SSF54427">
    <property type="entry name" value="NTF2-like"/>
    <property type="match status" value="1"/>
</dbReference>
<evidence type="ECO:0000259" key="2">
    <source>
        <dbReference type="Pfam" id="PF14534"/>
    </source>
</evidence>
<feature type="signal peptide" evidence="1">
    <location>
        <begin position="1"/>
        <end position="27"/>
    </location>
</feature>
<dbReference type="Pfam" id="PF14534">
    <property type="entry name" value="DUF4440"/>
    <property type="match status" value="1"/>
</dbReference>
<dbReference type="RefSeq" id="WP_377521953.1">
    <property type="nucleotide sequence ID" value="NZ_JBHTLD010000001.1"/>
</dbReference>
<protein>
    <submittedName>
        <fullName evidence="3">YybH family protein</fullName>
    </submittedName>
</protein>
<evidence type="ECO:0000256" key="1">
    <source>
        <dbReference type="SAM" id="SignalP"/>
    </source>
</evidence>
<feature type="chain" id="PRO_5045221850" evidence="1">
    <location>
        <begin position="28"/>
        <end position="158"/>
    </location>
</feature>